<proteinExistence type="inferred from homology"/>
<feature type="transmembrane region" description="Helical" evidence="6">
    <location>
        <begin position="70"/>
        <end position="92"/>
    </location>
</feature>
<dbReference type="InterPro" id="IPR000620">
    <property type="entry name" value="EamA_dom"/>
</dbReference>
<comment type="similarity">
    <text evidence="2">Belongs to the EamA transporter family.</text>
</comment>
<reference evidence="8" key="1">
    <citation type="journal article" date="2014" name="Int. J. Syst. Evol. Microbiol.">
        <title>Complete genome sequence of Corynebacterium casei LMG S-19264T (=DSM 44701T), isolated from a smear-ripened cheese.</title>
        <authorList>
            <consortium name="US DOE Joint Genome Institute (JGI-PGF)"/>
            <person name="Walter F."/>
            <person name="Albersmeier A."/>
            <person name="Kalinowski J."/>
            <person name="Ruckert C."/>
        </authorList>
    </citation>
    <scope>NUCLEOTIDE SEQUENCE</scope>
    <source>
        <strain evidence="8">KCTC 42650</strain>
    </source>
</reference>
<gene>
    <name evidence="8" type="ORF">GCM10017056_00110</name>
</gene>
<feature type="transmembrane region" description="Helical" evidence="6">
    <location>
        <begin position="153"/>
        <end position="175"/>
    </location>
</feature>
<feature type="transmembrane region" description="Helical" evidence="6">
    <location>
        <begin position="272"/>
        <end position="290"/>
    </location>
</feature>
<organism evidence="8 9">
    <name type="scientific">Seohaeicola zhoushanensis</name>
    <dbReference type="NCBI Taxonomy" id="1569283"/>
    <lineage>
        <taxon>Bacteria</taxon>
        <taxon>Pseudomonadati</taxon>
        <taxon>Pseudomonadota</taxon>
        <taxon>Alphaproteobacteria</taxon>
        <taxon>Rhodobacterales</taxon>
        <taxon>Roseobacteraceae</taxon>
        <taxon>Seohaeicola</taxon>
    </lineage>
</organism>
<dbReference type="RefSeq" id="WP_189677986.1">
    <property type="nucleotide sequence ID" value="NZ_BNCJ01000001.1"/>
</dbReference>
<dbReference type="EMBL" id="BNCJ01000001">
    <property type="protein sequence ID" value="GHF32731.1"/>
    <property type="molecule type" value="Genomic_DNA"/>
</dbReference>
<keyword evidence="5 6" id="KW-0472">Membrane</keyword>
<dbReference type="Proteomes" id="UP000626220">
    <property type="component" value="Unassembled WGS sequence"/>
</dbReference>
<dbReference type="PANTHER" id="PTHR32322">
    <property type="entry name" value="INNER MEMBRANE TRANSPORTER"/>
    <property type="match status" value="1"/>
</dbReference>
<comment type="caution">
    <text evidence="8">The sequence shown here is derived from an EMBL/GenBank/DDBJ whole genome shotgun (WGS) entry which is preliminary data.</text>
</comment>
<comment type="subcellular location">
    <subcellularLocation>
        <location evidence="1">Membrane</location>
        <topology evidence="1">Multi-pass membrane protein</topology>
    </subcellularLocation>
</comment>
<feature type="transmembrane region" description="Helical" evidence="6">
    <location>
        <begin position="187"/>
        <end position="209"/>
    </location>
</feature>
<dbReference type="InterPro" id="IPR037185">
    <property type="entry name" value="EmrE-like"/>
</dbReference>
<evidence type="ECO:0000256" key="1">
    <source>
        <dbReference type="ARBA" id="ARBA00004141"/>
    </source>
</evidence>
<protein>
    <recommendedName>
        <fullName evidence="7">EamA domain-containing protein</fullName>
    </recommendedName>
</protein>
<dbReference type="InterPro" id="IPR050638">
    <property type="entry name" value="AA-Vitamin_Transporters"/>
</dbReference>
<accession>A0A8J3GTB8</accession>
<feature type="transmembrane region" description="Helical" evidence="6">
    <location>
        <begin position="221"/>
        <end position="240"/>
    </location>
</feature>
<dbReference type="PANTHER" id="PTHR32322:SF2">
    <property type="entry name" value="EAMA DOMAIN-CONTAINING PROTEIN"/>
    <property type="match status" value="1"/>
</dbReference>
<sequence length="310" mass="33011">MTRRDIALYSLVLVLAGMGWGMTQPLGKIAVSTGHQHFGLIFWQCAIGAAVMALVSVLQGHRLPLHRGALLTYLVIALLGTVIPNSTFYTSIAHLPSGVMSIVISLVPMMAFPIALGLKLERFSARRLFGLLAGLAGVMLLVVPEASLPDPAMLVWVPLALVGPFFYACEGNYVARFGTADVDPIRVLFGASLAGALLTLPMALGSGQFISPLRSYGPPEFALILSAVLNVFIYAAYVWLVGRAGAVFAMQVAYLVTGFGMLWAMAILSESYSPYIWAAMGLVLLGVMLVQPRRNEAVAAGAAIEETGLR</sequence>
<feature type="transmembrane region" description="Helical" evidence="6">
    <location>
        <begin position="37"/>
        <end position="58"/>
    </location>
</feature>
<feature type="transmembrane region" description="Helical" evidence="6">
    <location>
        <begin position="247"/>
        <end position="266"/>
    </location>
</feature>
<evidence type="ECO:0000256" key="6">
    <source>
        <dbReference type="SAM" id="Phobius"/>
    </source>
</evidence>
<keyword evidence="3 6" id="KW-0812">Transmembrane</keyword>
<reference evidence="8" key="2">
    <citation type="submission" date="2020-09" db="EMBL/GenBank/DDBJ databases">
        <authorList>
            <person name="Sun Q."/>
            <person name="Kim S."/>
        </authorList>
    </citation>
    <scope>NUCLEOTIDE SEQUENCE</scope>
    <source>
        <strain evidence="8">KCTC 42650</strain>
    </source>
</reference>
<keyword evidence="4 6" id="KW-1133">Transmembrane helix</keyword>
<dbReference type="AlphaFoldDB" id="A0A8J3GTB8"/>
<dbReference type="GO" id="GO:0016020">
    <property type="term" value="C:membrane"/>
    <property type="evidence" value="ECO:0007669"/>
    <property type="project" value="UniProtKB-SubCell"/>
</dbReference>
<evidence type="ECO:0000313" key="9">
    <source>
        <dbReference type="Proteomes" id="UP000626220"/>
    </source>
</evidence>
<evidence type="ECO:0000259" key="7">
    <source>
        <dbReference type="Pfam" id="PF00892"/>
    </source>
</evidence>
<evidence type="ECO:0000256" key="5">
    <source>
        <dbReference type="ARBA" id="ARBA00023136"/>
    </source>
</evidence>
<evidence type="ECO:0000313" key="8">
    <source>
        <dbReference type="EMBL" id="GHF32731.1"/>
    </source>
</evidence>
<evidence type="ECO:0000256" key="2">
    <source>
        <dbReference type="ARBA" id="ARBA00007362"/>
    </source>
</evidence>
<dbReference type="Pfam" id="PF00892">
    <property type="entry name" value="EamA"/>
    <property type="match status" value="2"/>
</dbReference>
<feature type="transmembrane region" description="Helical" evidence="6">
    <location>
        <begin position="98"/>
        <end position="116"/>
    </location>
</feature>
<feature type="domain" description="EamA" evidence="7">
    <location>
        <begin position="11"/>
        <end position="142"/>
    </location>
</feature>
<evidence type="ECO:0000256" key="3">
    <source>
        <dbReference type="ARBA" id="ARBA00022692"/>
    </source>
</evidence>
<feature type="transmembrane region" description="Helical" evidence="6">
    <location>
        <begin position="128"/>
        <end position="147"/>
    </location>
</feature>
<keyword evidence="9" id="KW-1185">Reference proteome</keyword>
<evidence type="ECO:0000256" key="4">
    <source>
        <dbReference type="ARBA" id="ARBA00022989"/>
    </source>
</evidence>
<dbReference type="SUPFAM" id="SSF103481">
    <property type="entry name" value="Multidrug resistance efflux transporter EmrE"/>
    <property type="match status" value="2"/>
</dbReference>
<name>A0A8J3GTB8_9RHOB</name>
<feature type="domain" description="EamA" evidence="7">
    <location>
        <begin position="156"/>
        <end position="290"/>
    </location>
</feature>